<dbReference type="InterPro" id="IPR008146">
    <property type="entry name" value="Gln_synth_cat_dom"/>
</dbReference>
<feature type="region of interest" description="Disordered" evidence="5">
    <location>
        <begin position="31"/>
        <end position="59"/>
    </location>
</feature>
<comment type="similarity">
    <text evidence="1 3 4">Belongs to the glutamine synthetase family.</text>
</comment>
<dbReference type="SUPFAM" id="SSF55931">
    <property type="entry name" value="Glutamine synthetase/guanido kinase"/>
    <property type="match status" value="1"/>
</dbReference>
<dbReference type="Pfam" id="PF00120">
    <property type="entry name" value="Gln-synt_C"/>
    <property type="match status" value="1"/>
</dbReference>
<dbReference type="InterPro" id="IPR014746">
    <property type="entry name" value="Gln_synth/guanido_kin_cat_dom"/>
</dbReference>
<evidence type="ECO:0000313" key="7">
    <source>
        <dbReference type="EMBL" id="RMI45924.1"/>
    </source>
</evidence>
<dbReference type="Proteomes" id="UP000282674">
    <property type="component" value="Unassembled WGS sequence"/>
</dbReference>
<comment type="caution">
    <text evidence="7">The sequence shown here is derived from an EMBL/GenBank/DDBJ whole genome shotgun (WGS) entry which is preliminary data.</text>
</comment>
<dbReference type="EMBL" id="RFFG01000011">
    <property type="protein sequence ID" value="RMI45924.1"/>
    <property type="molecule type" value="Genomic_DNA"/>
</dbReference>
<dbReference type="InterPro" id="IPR036651">
    <property type="entry name" value="Gln_synt_N_sf"/>
</dbReference>
<keyword evidence="2" id="KW-0436">Ligase</keyword>
<dbReference type="Gene3D" id="3.10.20.70">
    <property type="entry name" value="Glutamine synthetase, N-terminal domain"/>
    <property type="match status" value="1"/>
</dbReference>
<sequence>MTRGRTGFRSPGGLVSAYFASYGLGSNDPPVRECSTVNNPLDPARDHTAAGPDTAPAAGPAADLDVASVVERLVADGIDVVRVAYPDLIGTERARDVLVEQLPGVMEHGLAFCRAVYHTTPMGDVVPVPEGLGAGLPDIRVVPDLATLTPIPWEPGVAHCLGEAYEPEGEDHCPEGPREVLRRVTAALGATGRTAVAGPELEYFLCEPDPQSPTGWRRYGDAPGNVYVAGRKGDPEGHLLSTLRHLRDFGIGVTMGNHEFSGGQFEINLNHSEALDAADRAFRFKSAVKEIARHEGRLATFMAKPFNDEGGSGFHVHLSVCDEAGRNVFADETGEHGLSDTARHAIAGVLAHAPALAALFNPTINSYKRFGPDTLAPWLIDWGLDNRSAMVRVPPERGAASRIEVRLGDATANPYLGIAGLVAAVHLGVRDKLDCPAPLEGYGYDAERSPLLPADLPAALDALEADTDLTSVLGEEFVRAFLTYKRDEVERFQRYVTDWEFREYAYHL</sequence>
<dbReference type="GO" id="GO:0006542">
    <property type="term" value="P:glutamine biosynthetic process"/>
    <property type="evidence" value="ECO:0007669"/>
    <property type="project" value="InterPro"/>
</dbReference>
<evidence type="ECO:0000256" key="2">
    <source>
        <dbReference type="ARBA" id="ARBA00022598"/>
    </source>
</evidence>
<dbReference type="SUPFAM" id="SSF54368">
    <property type="entry name" value="Glutamine synthetase, N-terminal domain"/>
    <property type="match status" value="1"/>
</dbReference>
<evidence type="ECO:0000256" key="1">
    <source>
        <dbReference type="ARBA" id="ARBA00009897"/>
    </source>
</evidence>
<keyword evidence="8" id="KW-1185">Reference proteome</keyword>
<dbReference type="PANTHER" id="PTHR43785">
    <property type="entry name" value="GAMMA-GLUTAMYLPUTRESCINE SYNTHETASE"/>
    <property type="match status" value="1"/>
</dbReference>
<gene>
    <name evidence="7" type="ORF">EBO15_08405</name>
</gene>
<dbReference type="Gene3D" id="3.30.590.10">
    <property type="entry name" value="Glutamine synthetase/guanido kinase, catalytic domain"/>
    <property type="match status" value="1"/>
</dbReference>
<dbReference type="PANTHER" id="PTHR43785:SF12">
    <property type="entry name" value="TYPE-1 GLUTAMINE SYNTHETASE 2"/>
    <property type="match status" value="1"/>
</dbReference>
<dbReference type="PROSITE" id="PS51987">
    <property type="entry name" value="GS_CATALYTIC"/>
    <property type="match status" value="1"/>
</dbReference>
<evidence type="ECO:0000256" key="5">
    <source>
        <dbReference type="SAM" id="MobiDB-lite"/>
    </source>
</evidence>
<reference evidence="7 8" key="1">
    <citation type="submission" date="2018-10" db="EMBL/GenBank/DDBJ databases">
        <title>Isolation from soil.</title>
        <authorList>
            <person name="Hu J."/>
        </authorList>
    </citation>
    <scope>NUCLEOTIDE SEQUENCE [LARGE SCALE GENOMIC DNA]</scope>
    <source>
        <strain evidence="7 8">NEAU-Ht49</strain>
    </source>
</reference>
<feature type="domain" description="GS catalytic" evidence="6">
    <location>
        <begin position="177"/>
        <end position="508"/>
    </location>
</feature>
<name>A0A3M2M7Y3_9ACTN</name>
<accession>A0A3M2M7Y3</accession>
<proteinExistence type="inferred from homology"/>
<organism evidence="7 8">
    <name type="scientific">Actinomadura harenae</name>
    <dbReference type="NCBI Taxonomy" id="2483351"/>
    <lineage>
        <taxon>Bacteria</taxon>
        <taxon>Bacillati</taxon>
        <taxon>Actinomycetota</taxon>
        <taxon>Actinomycetes</taxon>
        <taxon>Streptosporangiales</taxon>
        <taxon>Thermomonosporaceae</taxon>
        <taxon>Actinomadura</taxon>
    </lineage>
</organism>
<feature type="compositionally biased region" description="Low complexity" evidence="5">
    <location>
        <begin position="49"/>
        <end position="59"/>
    </location>
</feature>
<evidence type="ECO:0000256" key="3">
    <source>
        <dbReference type="PROSITE-ProRule" id="PRU01331"/>
    </source>
</evidence>
<dbReference type="AlphaFoldDB" id="A0A3M2M7Y3"/>
<dbReference type="SMART" id="SM01230">
    <property type="entry name" value="Gln-synt_C"/>
    <property type="match status" value="1"/>
</dbReference>
<evidence type="ECO:0000259" key="6">
    <source>
        <dbReference type="PROSITE" id="PS51987"/>
    </source>
</evidence>
<evidence type="ECO:0000256" key="4">
    <source>
        <dbReference type="RuleBase" id="RU000384"/>
    </source>
</evidence>
<dbReference type="GO" id="GO:0004356">
    <property type="term" value="F:glutamine synthetase activity"/>
    <property type="evidence" value="ECO:0007669"/>
    <property type="project" value="InterPro"/>
</dbReference>
<protein>
    <submittedName>
        <fullName evidence="7">Glutamine synthetase</fullName>
    </submittedName>
</protein>
<dbReference type="OrthoDB" id="9807095at2"/>
<evidence type="ECO:0000313" key="8">
    <source>
        <dbReference type="Proteomes" id="UP000282674"/>
    </source>
</evidence>